<accession>A0A2U1CJG9</accession>
<feature type="domain" description="Leucine-binding protein" evidence="4">
    <location>
        <begin position="30"/>
        <end position="369"/>
    </location>
</feature>
<proteinExistence type="inferred from homology"/>
<comment type="similarity">
    <text evidence="1">Belongs to the leucine-binding protein family.</text>
</comment>
<dbReference type="PANTHER" id="PTHR30483">
    <property type="entry name" value="LEUCINE-SPECIFIC-BINDING PROTEIN"/>
    <property type="match status" value="1"/>
</dbReference>
<dbReference type="PANTHER" id="PTHR30483:SF6">
    <property type="entry name" value="PERIPLASMIC BINDING PROTEIN OF ABC TRANSPORTER FOR NATURAL AMINO ACIDS"/>
    <property type="match status" value="1"/>
</dbReference>
<sequence>MKPATLKLGTLAAALCAAALSLSPAHAADSIKVGFLSTLSGPGGALGIDIRDGFQLALKHAGGKLGGLDTEVIVVDDQQKADVGRQATDRLIKRDHVDVMTGMVFSNVLLPLMPSILSSDTVYISTNTGPEDYAGKNCNKNFFVVSWQNEDIPAAMGKYVSEQQHKSVFLIAPNYPGGRESIGGFKRLYKGKIADEVYVKLGQLDYSAELAQARASGADSVFFFLPGGMGISFIKQLEGSGLAKNMKIYMPGFSGDQDTIKAVGEPMLGTFNSSQWSPDLDNPQNQKFVADFEKEYGRIPTLYASQGYDAAMLLDSAVRDVKGNIEDKDAFRQALKAANFKSVRGDFKFNTNQYPIQDYYLREVVKDGQGRITNKKVSTILEDYHDPFAAECKMGQS</sequence>
<evidence type="ECO:0000256" key="2">
    <source>
        <dbReference type="ARBA" id="ARBA00022729"/>
    </source>
</evidence>
<dbReference type="Pfam" id="PF13458">
    <property type="entry name" value="Peripla_BP_6"/>
    <property type="match status" value="1"/>
</dbReference>
<reference evidence="5 6" key="1">
    <citation type="submission" date="2018-04" db="EMBL/GenBank/DDBJ databases">
        <title>Genomic Encyclopedia of Type Strains, Phase IV (KMG-IV): sequencing the most valuable type-strain genomes for metagenomic binning, comparative biology and taxonomic classification.</title>
        <authorList>
            <person name="Goeker M."/>
        </authorList>
    </citation>
    <scope>NUCLEOTIDE SEQUENCE [LARGE SCALE GENOMIC DNA]</scope>
    <source>
        <strain evidence="5 6">DSM 10065</strain>
    </source>
</reference>
<organism evidence="5 6">
    <name type="scientific">Pusillimonas noertemannii</name>
    <dbReference type="NCBI Taxonomy" id="305977"/>
    <lineage>
        <taxon>Bacteria</taxon>
        <taxon>Pseudomonadati</taxon>
        <taxon>Pseudomonadota</taxon>
        <taxon>Betaproteobacteria</taxon>
        <taxon>Burkholderiales</taxon>
        <taxon>Alcaligenaceae</taxon>
        <taxon>Pusillimonas</taxon>
    </lineage>
</organism>
<dbReference type="AlphaFoldDB" id="A0A2U1CJG9"/>
<dbReference type="Proteomes" id="UP000246145">
    <property type="component" value="Unassembled WGS sequence"/>
</dbReference>
<dbReference type="InterPro" id="IPR028081">
    <property type="entry name" value="Leu-bd"/>
</dbReference>
<evidence type="ECO:0000256" key="3">
    <source>
        <dbReference type="SAM" id="SignalP"/>
    </source>
</evidence>
<dbReference type="InterPro" id="IPR028082">
    <property type="entry name" value="Peripla_BP_I"/>
</dbReference>
<dbReference type="EMBL" id="QEKO01000004">
    <property type="protein sequence ID" value="PVY61160.1"/>
    <property type="molecule type" value="Genomic_DNA"/>
</dbReference>
<dbReference type="InterPro" id="IPR051010">
    <property type="entry name" value="BCAA_transport"/>
</dbReference>
<evidence type="ECO:0000259" key="4">
    <source>
        <dbReference type="Pfam" id="PF13458"/>
    </source>
</evidence>
<protein>
    <submittedName>
        <fullName evidence="5">Amino acid/amide ABC transporter substrate-binding protein (HAAT family)</fullName>
    </submittedName>
</protein>
<evidence type="ECO:0000256" key="1">
    <source>
        <dbReference type="ARBA" id="ARBA00010062"/>
    </source>
</evidence>
<dbReference type="Gene3D" id="3.40.50.2300">
    <property type="match status" value="2"/>
</dbReference>
<dbReference type="RefSeq" id="WP_116518926.1">
    <property type="nucleotide sequence ID" value="NZ_JACCEX010000004.1"/>
</dbReference>
<feature type="chain" id="PRO_5015780189" evidence="3">
    <location>
        <begin position="28"/>
        <end position="397"/>
    </location>
</feature>
<keyword evidence="6" id="KW-1185">Reference proteome</keyword>
<dbReference type="OrthoDB" id="8522748at2"/>
<comment type="caution">
    <text evidence="5">The sequence shown here is derived from an EMBL/GenBank/DDBJ whole genome shotgun (WGS) entry which is preliminary data.</text>
</comment>
<dbReference type="CDD" id="cd06359">
    <property type="entry name" value="PBP1_Nba-like"/>
    <property type="match status" value="1"/>
</dbReference>
<dbReference type="STRING" id="1231391.GCA_000308195_01107"/>
<name>A0A2U1CJG9_9BURK</name>
<feature type="signal peptide" evidence="3">
    <location>
        <begin position="1"/>
        <end position="27"/>
    </location>
</feature>
<gene>
    <name evidence="5" type="ORF">C7440_2710</name>
</gene>
<evidence type="ECO:0000313" key="5">
    <source>
        <dbReference type="EMBL" id="PVY61160.1"/>
    </source>
</evidence>
<evidence type="ECO:0000313" key="6">
    <source>
        <dbReference type="Proteomes" id="UP000246145"/>
    </source>
</evidence>
<dbReference type="SUPFAM" id="SSF53822">
    <property type="entry name" value="Periplasmic binding protein-like I"/>
    <property type="match status" value="1"/>
</dbReference>
<keyword evidence="2 3" id="KW-0732">Signal</keyword>